<sequence>MILPHIIPYRCIAGQPRLSEGCSRSKSASAKHVPRRGRALIPRFFGGASSIFSNAYSPKYRRASLRKRGIGSIRFSARLRISPGERPRAKANRPKLSMEGVARPCSRYVMKDRASPVRAESSFLDRPRASLSLVNSTGSAFFNSSAHSSASMARHRGGLAGHSAGSIFRSFDQTQKLQDSLTDCSFIHKKHALLTGSPCHF</sequence>
<evidence type="ECO:0000313" key="1">
    <source>
        <dbReference type="EMBL" id="GAA5483946.1"/>
    </source>
</evidence>
<proteinExistence type="predicted"/>
<dbReference type="Proteomes" id="UP001476282">
    <property type="component" value="Unassembled WGS sequence"/>
</dbReference>
<name>A0ABP9UU92_9BACT</name>
<comment type="caution">
    <text evidence="1">The sequence shown here is derived from an EMBL/GenBank/DDBJ whole genome shotgun (WGS) entry which is preliminary data.</text>
</comment>
<dbReference type="EMBL" id="BAABRI010000019">
    <property type="protein sequence ID" value="GAA5483946.1"/>
    <property type="molecule type" value="Genomic_DNA"/>
</dbReference>
<organism evidence="1 2">
    <name type="scientific">Haloferula sargassicola</name>
    <dbReference type="NCBI Taxonomy" id="490096"/>
    <lineage>
        <taxon>Bacteria</taxon>
        <taxon>Pseudomonadati</taxon>
        <taxon>Verrucomicrobiota</taxon>
        <taxon>Verrucomicrobiia</taxon>
        <taxon>Verrucomicrobiales</taxon>
        <taxon>Verrucomicrobiaceae</taxon>
        <taxon>Haloferula</taxon>
    </lineage>
</organism>
<keyword evidence="2" id="KW-1185">Reference proteome</keyword>
<reference evidence="1 2" key="1">
    <citation type="submission" date="2024-02" db="EMBL/GenBank/DDBJ databases">
        <title>Haloferula sargassicola NBRC 104335.</title>
        <authorList>
            <person name="Ichikawa N."/>
            <person name="Katano-Makiyama Y."/>
            <person name="Hidaka K."/>
        </authorList>
    </citation>
    <scope>NUCLEOTIDE SEQUENCE [LARGE SCALE GENOMIC DNA]</scope>
    <source>
        <strain evidence="1 2">NBRC 104335</strain>
    </source>
</reference>
<evidence type="ECO:0000313" key="2">
    <source>
        <dbReference type="Proteomes" id="UP001476282"/>
    </source>
</evidence>
<protein>
    <submittedName>
        <fullName evidence="1">Uncharacterized protein</fullName>
    </submittedName>
</protein>
<gene>
    <name evidence="1" type="ORF">Hsar01_03183</name>
</gene>
<accession>A0ABP9UU92</accession>